<evidence type="ECO:0000256" key="4">
    <source>
        <dbReference type="ARBA" id="ARBA00022553"/>
    </source>
</evidence>
<dbReference type="Pfam" id="PF13193">
    <property type="entry name" value="AMP-binding_C"/>
    <property type="match status" value="4"/>
</dbReference>
<organism evidence="9 10">
    <name type="scientific">Actinomadura harenae</name>
    <dbReference type="NCBI Taxonomy" id="2483351"/>
    <lineage>
        <taxon>Bacteria</taxon>
        <taxon>Bacillati</taxon>
        <taxon>Actinomycetota</taxon>
        <taxon>Actinomycetes</taxon>
        <taxon>Streptosporangiales</taxon>
        <taxon>Thermomonosporaceae</taxon>
        <taxon>Actinomadura</taxon>
    </lineage>
</organism>
<dbReference type="FunFam" id="3.40.50.12780:FF:000012">
    <property type="entry name" value="Non-ribosomal peptide synthetase"/>
    <property type="match status" value="1"/>
</dbReference>
<gene>
    <name evidence="9" type="ORF">EBO15_36375</name>
</gene>
<accession>A0A3M2LID4</accession>
<dbReference type="InterPro" id="IPR001242">
    <property type="entry name" value="Condensation_dom"/>
</dbReference>
<dbReference type="GO" id="GO:0017000">
    <property type="term" value="P:antibiotic biosynthetic process"/>
    <property type="evidence" value="ECO:0007669"/>
    <property type="project" value="UniProtKB-KW"/>
</dbReference>
<comment type="cofactor">
    <cofactor evidence="1">
        <name>pantetheine 4'-phosphate</name>
        <dbReference type="ChEBI" id="CHEBI:47942"/>
    </cofactor>
</comment>
<comment type="caution">
    <text evidence="9">The sequence shown here is derived from an EMBL/GenBank/DDBJ whole genome shotgun (WGS) entry which is preliminary data.</text>
</comment>
<evidence type="ECO:0000313" key="9">
    <source>
        <dbReference type="EMBL" id="RMI37242.1"/>
    </source>
</evidence>
<dbReference type="FunFam" id="2.30.38.10:FF:000001">
    <property type="entry name" value="Non-ribosomal peptide synthetase PvdI"/>
    <property type="match status" value="4"/>
</dbReference>
<dbReference type="PANTHER" id="PTHR45527:SF1">
    <property type="entry name" value="FATTY ACID SYNTHASE"/>
    <property type="match status" value="1"/>
</dbReference>
<evidence type="ECO:0000256" key="3">
    <source>
        <dbReference type="ARBA" id="ARBA00022450"/>
    </source>
</evidence>
<feature type="region of interest" description="Disordered" evidence="7">
    <location>
        <begin position="4686"/>
        <end position="4706"/>
    </location>
</feature>
<dbReference type="Pfam" id="PF00501">
    <property type="entry name" value="AMP-binding"/>
    <property type="match status" value="4"/>
</dbReference>
<dbReference type="Proteomes" id="UP000282674">
    <property type="component" value="Unassembled WGS sequence"/>
</dbReference>
<dbReference type="Gene3D" id="1.10.1200.10">
    <property type="entry name" value="ACP-like"/>
    <property type="match status" value="4"/>
</dbReference>
<dbReference type="InterPro" id="IPR020806">
    <property type="entry name" value="PKS_PP-bd"/>
</dbReference>
<keyword evidence="5" id="KW-0677">Repeat</keyword>
<dbReference type="Gene3D" id="3.40.50.12780">
    <property type="entry name" value="N-terminal domain of ligase-like"/>
    <property type="match status" value="1"/>
</dbReference>
<feature type="domain" description="Carrier" evidence="8">
    <location>
        <begin position="4043"/>
        <end position="4117"/>
    </location>
</feature>
<dbReference type="SUPFAM" id="SSF47336">
    <property type="entry name" value="ACP-like"/>
    <property type="match status" value="4"/>
</dbReference>
<dbReference type="InterPro" id="IPR045851">
    <property type="entry name" value="AMP-bd_C_sf"/>
</dbReference>
<dbReference type="InterPro" id="IPR000873">
    <property type="entry name" value="AMP-dep_synth/lig_dom"/>
</dbReference>
<dbReference type="Gene3D" id="2.30.38.10">
    <property type="entry name" value="Luciferase, Domain 3"/>
    <property type="match status" value="3"/>
</dbReference>
<keyword evidence="10" id="KW-1185">Reference proteome</keyword>
<feature type="region of interest" description="Disordered" evidence="7">
    <location>
        <begin position="3196"/>
        <end position="3219"/>
    </location>
</feature>
<dbReference type="FunFam" id="1.10.1200.10:FF:000016">
    <property type="entry name" value="Non-ribosomal peptide synthase"/>
    <property type="match status" value="1"/>
</dbReference>
<proteinExistence type="inferred from homology"/>
<dbReference type="FunFam" id="1.10.1200.10:FF:000005">
    <property type="entry name" value="Nonribosomal peptide synthetase 1"/>
    <property type="match status" value="3"/>
</dbReference>
<dbReference type="PROSITE" id="PS50075">
    <property type="entry name" value="CARRIER"/>
    <property type="match status" value="4"/>
</dbReference>
<dbReference type="SUPFAM" id="SSF56801">
    <property type="entry name" value="Acetyl-CoA synthetase-like"/>
    <property type="match status" value="4"/>
</dbReference>
<dbReference type="InterPro" id="IPR036736">
    <property type="entry name" value="ACP-like_sf"/>
</dbReference>
<dbReference type="EMBL" id="RFFG01000112">
    <property type="protein sequence ID" value="RMI37242.1"/>
    <property type="molecule type" value="Genomic_DNA"/>
</dbReference>
<dbReference type="GO" id="GO:0031177">
    <property type="term" value="F:phosphopantetheine binding"/>
    <property type="evidence" value="ECO:0007669"/>
    <property type="project" value="InterPro"/>
</dbReference>
<dbReference type="InterPro" id="IPR025110">
    <property type="entry name" value="AMP-bd_C"/>
</dbReference>
<dbReference type="Gene3D" id="3.30.300.30">
    <property type="match status" value="4"/>
</dbReference>
<dbReference type="NCBIfam" id="TIGR01720">
    <property type="entry name" value="NRPS-para261"/>
    <property type="match status" value="2"/>
</dbReference>
<dbReference type="Pfam" id="PF00550">
    <property type="entry name" value="PP-binding"/>
    <property type="match status" value="4"/>
</dbReference>
<protein>
    <submittedName>
        <fullName evidence="9">Amino acid adenylation domain-containing protein</fullName>
    </submittedName>
</protein>
<evidence type="ECO:0000256" key="1">
    <source>
        <dbReference type="ARBA" id="ARBA00001957"/>
    </source>
</evidence>
<dbReference type="GO" id="GO:0043041">
    <property type="term" value="P:amino acid activation for nonribosomal peptide biosynthetic process"/>
    <property type="evidence" value="ECO:0007669"/>
    <property type="project" value="TreeGrafter"/>
</dbReference>
<dbReference type="InterPro" id="IPR010060">
    <property type="entry name" value="NRPS_synth"/>
</dbReference>
<evidence type="ECO:0000256" key="6">
    <source>
        <dbReference type="ARBA" id="ARBA00023194"/>
    </source>
</evidence>
<dbReference type="GO" id="GO:0003824">
    <property type="term" value="F:catalytic activity"/>
    <property type="evidence" value="ECO:0007669"/>
    <property type="project" value="InterPro"/>
</dbReference>
<dbReference type="CDD" id="cd19543">
    <property type="entry name" value="DCL_NRPS"/>
    <property type="match status" value="1"/>
</dbReference>
<feature type="domain" description="Carrier" evidence="8">
    <location>
        <begin position="495"/>
        <end position="570"/>
    </location>
</feature>
<comment type="similarity">
    <text evidence="2">Belongs to the ATP-dependent AMP-binding enzyme family.</text>
</comment>
<dbReference type="SUPFAM" id="SSF52777">
    <property type="entry name" value="CoA-dependent acyltransferases"/>
    <property type="match status" value="11"/>
</dbReference>
<evidence type="ECO:0000256" key="7">
    <source>
        <dbReference type="SAM" id="MobiDB-lite"/>
    </source>
</evidence>
<feature type="compositionally biased region" description="Basic and acidic residues" evidence="7">
    <location>
        <begin position="3205"/>
        <end position="3219"/>
    </location>
</feature>
<dbReference type="SMART" id="SM00823">
    <property type="entry name" value="PKS_PP"/>
    <property type="match status" value="4"/>
</dbReference>
<dbReference type="InterPro" id="IPR006162">
    <property type="entry name" value="Ppantetheine_attach_site"/>
</dbReference>
<dbReference type="InterPro" id="IPR042099">
    <property type="entry name" value="ANL_N_sf"/>
</dbReference>
<dbReference type="InterPro" id="IPR020845">
    <property type="entry name" value="AMP-binding_CS"/>
</dbReference>
<dbReference type="PROSITE" id="PS00455">
    <property type="entry name" value="AMP_BINDING"/>
    <property type="match status" value="4"/>
</dbReference>
<dbReference type="InterPro" id="IPR023213">
    <property type="entry name" value="CAT-like_dom_sf"/>
</dbReference>
<dbReference type="Gene3D" id="3.40.50.980">
    <property type="match status" value="6"/>
</dbReference>
<evidence type="ECO:0000256" key="5">
    <source>
        <dbReference type="ARBA" id="ARBA00022737"/>
    </source>
</evidence>
<dbReference type="Pfam" id="PF00668">
    <property type="entry name" value="Condensation"/>
    <property type="match status" value="6"/>
</dbReference>
<dbReference type="FunFam" id="3.30.559.30:FF:000001">
    <property type="entry name" value="Non-ribosomal peptide synthetase"/>
    <property type="match status" value="1"/>
</dbReference>
<sequence length="4814" mass="510476">MSSLAELFEAQVARTPDAAAVVFGDVRWTYAELDARADRIAHALRARGVGHEDLVGVLLDRSADLVAVLAGVLKAGAAYLPIDPSYPAEHVEFMLADARPATVVDAPFLETLTDTDTAGGPVGVDVSPDQLAYVIYTSGSTGVPKGVAVTQANVADFCAASCWGDEVVRRVLVQANHAFDASTYEIWVPLLRGGRLVIVPSGEVDVRERAALVAEHGVTNVHATAGLFAALAEQAPEMFAGVREVSTGGDVVSPEAVRTLLEAHPGLVVRTTYGPTETTAFTTELAFTDPGEVNGTVPLGVPMDNARIHVLDQALRPVPPGEIGDLYVAGSGVARGYLGRAGLTAERFVACPFGPDARMYRTGDLARRTPEGLLEFAGRADDQVKIRGFRVEPAEIEAVLAGHEAVRRVVVVVREDPPGTRRLVAYATVGPLAAGGASDDGIARRLRDHLAERLPEHLVPAAVVVLPDLPVTVNGKVDRAALPAPDFAAHGAGRTPATAAEEILCGLFAEVLGLDTVGADDSFLELGGDSLLAMRLIGRIRAALDVEVGIREVFAEPTPAAVAGLVGAGRHRARPVALTVRERPDPIPLSSAQRRMWFLNRLERAGAGAAYTVPLVLGLRGGVDTDALRAALGDVADRHESLRTVFPDVDGVPRQRILEGPAGRPEPVVERIGEEDLDRALAAELGRGFDVTRELPWRARLLVQSETDAVLVLVAHHIVLDAWSMGIVARDLGLAYTARREGRAPDGDPLPVQYADYALWQRDVLGDPRDPASPIAAQLAYWRDALAGAPEELTPPADRPRPVQASYRGAAVPLDVPAGLHTRLTRLARSSGVTTFMVVQAALAAVLSRLGAGPDVPLGTAVAGRGDAALDDLAGFFSNTLVLRTDLRGDPTFAELLTRVRETDLAAYAHQDLPFERLVEEINPARSAARHPLFQVMLALDHVPEAQDAWAPSGLRIRRIQPPSEAAAARFDLSFVLTETRGGEGGEGAGITGTVEYAAELFDADTVRLLVARLTTVMEQVAADPSVRVADLDVLVGDERDRVLSAWNDTGRPVMDGSLAELFEAQAERTPDAVAVESGGTRWTYAQLDARANRIAHTLADHGVRREDLVAVLLDRSPDLVAVLLAIAKAGAAYLPVDPAYPADRISYMVGDAAPALVVDEPFLRSLSDDTAPLHVDVPCDQAAYVIYTSGSTGTPKGVVVSHRGLAGLAGAQVERFAVRSGSRVLQLAALGFDASVSEMCMALLSGATLLLADADRMPPRGRLEPLLADLGVTHVTVPPSLLATVEQLPECVETLVVAGEACPPGLVERWATGRRMVNAYGPTETTVCATMSAPLAPGAPDEPGAPVTIGGPIWNTSVFVLDEALRPVPPGVTGELYVAGPSLARGYLDRAALTAERFVACPFEPSRRMYRTGDLARWTRDGELEFGGRADEQVKVRGFRIELGEVENVLSAHPGVERAAVVAREDQPGVKRLVAYVTGAASGERLREHVAGRLPEYMVPAVFVVLDEFPVTANGKLDRAALPAPDLAGASRGRAPATPAEEILCGVFAEVLGLDTVGADDSFFALGGDSLLAMRLLARLRSVASTEVGIRELFADPTVAAVARLVDGPRGRTRTPLTSGRPRPGVLPLSFAQQRMWFLDRLERGGAEAVYNIGLALRVHGALDAAALDAALADVAERHESLRTVFPERGETPTQRILEGAAGRPVLARGTTTEADLDRAIAAELDRGFDLTAEPPWRAALLTLTADEAVLLVVAHHIAVDGWSMGVLARDLGTAYDARRGGHAPDWEPLPVQYADYALWQREVLGDGADPDGLAAGQLAHWREALAGAPEELALPTDRPRPAVASFAGGTVPLHLDTDVHGALTGLARRHGATLFMVLQTALSALLSRLGAGTDIPLGTPVAGRDEPAAEGLVGHFLNTLVLRTDTAGDPTFTELLARVRETDLAAYAHPDLPFERLVEELNPARSLARHPLFQVMLTVRNLPPIRWDLPGLDVEELPIEALPAKFDLSLTLVERDGGRDGLDGTLEYARDLFDEASARALAGRFVRVLEQVAADPDARVGDLEVLTPGERELVVEGWNDTARPVVAGSLVELFEERVRRSPDATAVAFGPQLWTYAELDAHANRVARTLRACGVGREDLVGVRLERSADLVAVLLGTLKAGAAYLPIDPSYPSERIAFMLADARPVVVVDEEFLDALSEDESPVEVEISAGQLAYVIYTSGSTGTPKGVAVTHANVADFCGDAAWRDEVLERTLVQANHAFDASTYEIWAPLLRGGRLVVVPSGEVDVRERAALVAEHRVSHVVAPSGLFAALAEQAPEMFTGVREVLTGGDVISPIAVRTLLEAHPGLVVRATYGPTEATAFTTQMPLTDPRQADGIVPMGRPMDNTRAYVLDEYLRPVPPGVTGELYVAGEGVARGYVGNPALTAERFVACPFGPAGRMYRTGDLVRWTADGLLEFAGRADDQVKIRGFRVELAEIEAVLAAHDAVSQVVVLAREDQPGTKRLVAYLVADASADTLREHTAAKLPDYMVPAAFVLLDEFPMTTNGKVDRTALPAPDFRALSTSREPVTAAEAVLCQVFAEVLGLESVGAEDSFFELGGDSIMSMLVVSRARRAGLVVTARQVFEHKNPAALARTAQTDAAIAPEVVDEGTGSVPFTPVMWEVAGQGGLSGGFCQSTLVSVPADLEWERLVTAVQAVLDRHDMLRARLDEAEGRLLVPPAGAARAEDLVRRASTQDDVAAELGAAAGRLDPGAGVMVQVVWFDAGPATSGRLLIVAHHLVIDGVSWRILVPDLAAAYEGGDLDPVPTSFRRWAAGLAEQDRTGELAEWTRLLDGAQTFVADATEGQTTGRASVTLTGETAAALLSAVPSAFHAGVDDVLLAGLVAALAEGRDGLSGGILVDVEGHGRGADGLDLSRTVGWFTAVHPVRIDPAGTDPAQVRAGGPDAGRLIKLIKEQVRAVPGDGLGYGLLRHLSPDTASVLADLPSAQVAFNYLGRTAMTGGDWRPVPGGMAAASDMEAAGTHVLEADAFAEALPDGTRLTLELTGPGGRFTGAALDRLAASWAAMLGGLAAHAATPGGGGHTASDFSLVTLDQAQIDDLDQACPGLVDVWPLSPLQEGLLFHAHYDGQGGDTYVEQRVLDLAGPLNPDVLRATWTALLDRHPSLRAGFRQPAGLRRLIQVIARDVTPPWREADLSGAPGREAEAAADRLAEEERDRGFDPAEAPLIRLLLIRLGEERHRLVVTMHHILMDGWSLPVLFEEMEQVYAAGGGTGGLPPATSYREYLSWLARQDRDAARDAWRELLAGVTEPTLVAPGDRSTGQAAPRYAYARANQELTAALGEVARRHGVTLNTVVQASWAVLVGLLTGRADVVFGASVAGRPAELPGVERIPGLFLNTVPVRVRLEPARSVAEVLTALQRSQSEVIDHHHLGLAEIQRTAGPGATFDTLVVYESFPRSPARPADAGGLQVTGMTGEDAAHYPLILGVMPTGDLELRLDYRPGAISGPLAESLLDRFVRVLEQVAADPDARVGDLEVLAPGERELVVEGWNDTARPVVAGSPAESFEARARRSPDAVAVVFGDVRWTYAELDARANRVARTLVERGVRGEDLVGVRLERSADLVAVLLGTLKAGAAYLPVDPSYPPERIAFMIADARPVVVVDEEFLGSLSEDDTSVDVRVGGDRLAYVIYTSGSTGTPKGVAVTHANVADFCAASCWDDDVMRSVLVQANHAFDASTYEIWVSLSRGGRLVVVPSGEVDVRERAALVAEHGVTNVHATAGLFAALAEQAPEMFAGVREVSTGGDVVSPIAVRTLLDTHPDLVVRTTYGPTETTAFTTELPFTDPGEVPGSLPLGRPMDNARAYVLDEYLRPVPPGVTGELYVAGSGVARGYIGKSALTAERFVACPFGSGGRMYRTGDLVRWTGDGLLEFAGRVDDQVKIRGFRVELAEIESVLAAHDAVSQVVVLAREDQPGTKRLVAYLVADASAETLREHAAVKLPDYMVPAAFVVLDEFPVTVNGKVDRAALPAPDFGALSTSREPVTPSEEILCGLFAEVLGLESVGAEDSFFELGGDSIMSMLVVSRARRAGLVVTARQVFEEKTPAALARVAEAEAAATSGEQDDGVGDVPLTPVMREVAGRHGLSDTFSQSMVLAVPADLEWQRLVGAVQAVLERHDVLRARLDEAGGRLVVPPQGAVRAEELVQRAAGQDVETELRAAADRLDPGAGVMVQAVWFDAGPATPGRLLIVAHHLVIDGVSWRILAPDLAAAYEGGDLDPVPTSFRRWATGLAQQDRTGELAEWTRLLDGPQPNPLGERALDPSRDTVGAGTRRVSLALPERVASALLSTVPSAFHAGVDDVLLAGLVAALAEDRDGLSGGVLVDVEGHGRGAEGLDLSRTVGWFTAVHPVRLDPGTTHPAWVRTGGPAAGTLLKRIKEQRRAVPGDGLGYGLLRYPGPDAPAPLAGLPSAEVSFNYLGRFTAPDADTPATRRDALWQPAGTDAMGGVADPGMALAYALEAGGIVLDRPSGPELTLSLAAPAGLFTDADLDDLLAAWAAMLDGLAAHSATPGAGGHTPSDFPLVALTPDQVDELEPGLADVWPLSPLQDGLLFHARYDDRAEDVYLWQRALDFDGPLDTGLLRTCWQRLLDRHANLRAAFRQPAGLDRPVQAVARHVEVPWREVDLTSGADPAGSGSAPGPDGLLEDERARGLDLAAPPLLRLLLARLGPDRHRLVVTMHHIVLDGWSLPVLFDELSRLYEAGGDPSVLPPATSYRDHLAWLARQDAGAARAAWRDALAGVAEPTLLGPADAGP</sequence>
<keyword evidence="4" id="KW-0597">Phosphoprotein</keyword>
<dbReference type="CDD" id="cd19540">
    <property type="entry name" value="LCL_NRPS-like"/>
    <property type="match status" value="2"/>
</dbReference>
<dbReference type="NCBIfam" id="TIGR01733">
    <property type="entry name" value="AA-adenyl-dom"/>
    <property type="match status" value="4"/>
</dbReference>
<dbReference type="PROSITE" id="PS00012">
    <property type="entry name" value="PHOSPHOPANTETHEINE"/>
    <property type="match status" value="4"/>
</dbReference>
<feature type="domain" description="Carrier" evidence="8">
    <location>
        <begin position="1536"/>
        <end position="1611"/>
    </location>
</feature>
<feature type="compositionally biased region" description="Low complexity" evidence="7">
    <location>
        <begin position="4688"/>
        <end position="4703"/>
    </location>
</feature>
<evidence type="ECO:0000256" key="2">
    <source>
        <dbReference type="ARBA" id="ARBA00006432"/>
    </source>
</evidence>
<dbReference type="Gene3D" id="3.30.559.30">
    <property type="entry name" value="Nonribosomal peptide synthetase, condensation domain"/>
    <property type="match status" value="5"/>
</dbReference>
<keyword evidence="6" id="KW-0045">Antibiotic biosynthesis</keyword>
<evidence type="ECO:0000313" key="10">
    <source>
        <dbReference type="Proteomes" id="UP000282674"/>
    </source>
</evidence>
<reference evidence="9 10" key="1">
    <citation type="submission" date="2018-10" db="EMBL/GenBank/DDBJ databases">
        <title>Isolation from soil.</title>
        <authorList>
            <person name="Hu J."/>
        </authorList>
    </citation>
    <scope>NUCLEOTIDE SEQUENCE [LARGE SCALE GENOMIC DNA]</scope>
    <source>
        <strain evidence="9 10">NEAU-Ht49</strain>
    </source>
</reference>
<dbReference type="FunFam" id="3.30.300.30:FF:000010">
    <property type="entry name" value="Enterobactin synthetase component F"/>
    <property type="match status" value="3"/>
</dbReference>
<keyword evidence="3" id="KW-0596">Phosphopantetheine</keyword>
<dbReference type="GO" id="GO:0072330">
    <property type="term" value="P:monocarboxylic acid biosynthetic process"/>
    <property type="evidence" value="ECO:0007669"/>
    <property type="project" value="UniProtKB-ARBA"/>
</dbReference>
<dbReference type="InterPro" id="IPR009081">
    <property type="entry name" value="PP-bd_ACP"/>
</dbReference>
<dbReference type="GO" id="GO:0005829">
    <property type="term" value="C:cytosol"/>
    <property type="evidence" value="ECO:0007669"/>
    <property type="project" value="TreeGrafter"/>
</dbReference>
<feature type="domain" description="Carrier" evidence="8">
    <location>
        <begin position="2570"/>
        <end position="2644"/>
    </location>
</feature>
<dbReference type="PANTHER" id="PTHR45527">
    <property type="entry name" value="NONRIBOSOMAL PEPTIDE SYNTHETASE"/>
    <property type="match status" value="1"/>
</dbReference>
<dbReference type="InterPro" id="IPR010071">
    <property type="entry name" value="AA_adenyl_dom"/>
</dbReference>
<dbReference type="GO" id="GO:0044550">
    <property type="term" value="P:secondary metabolite biosynthetic process"/>
    <property type="evidence" value="ECO:0007669"/>
    <property type="project" value="UniProtKB-ARBA"/>
</dbReference>
<dbReference type="GO" id="GO:0008610">
    <property type="term" value="P:lipid biosynthetic process"/>
    <property type="evidence" value="ECO:0007669"/>
    <property type="project" value="UniProtKB-ARBA"/>
</dbReference>
<feature type="non-terminal residue" evidence="9">
    <location>
        <position position="4814"/>
    </location>
</feature>
<dbReference type="NCBIfam" id="NF003417">
    <property type="entry name" value="PRK04813.1"/>
    <property type="match status" value="4"/>
</dbReference>
<dbReference type="CDD" id="cd12117">
    <property type="entry name" value="A_NRPS_Srf_like"/>
    <property type="match status" value="3"/>
</dbReference>
<name>A0A3M2LID4_9ACTN</name>
<evidence type="ECO:0000259" key="8">
    <source>
        <dbReference type="PROSITE" id="PS50075"/>
    </source>
</evidence>
<dbReference type="Gene3D" id="3.30.559.10">
    <property type="entry name" value="Chloramphenicol acetyltransferase-like domain"/>
    <property type="match status" value="6"/>
</dbReference>